<dbReference type="InterPro" id="IPR018219">
    <property type="entry name" value="Tpx_CS"/>
</dbReference>
<keyword evidence="4 6" id="KW-1015">Disulfide bond</keyword>
<dbReference type="AlphaFoldDB" id="A0A3S9Q0K0"/>
<feature type="disulfide bond" description="Redox-active" evidence="6">
    <location>
        <begin position="60"/>
        <end position="94"/>
    </location>
</feature>
<dbReference type="InterPro" id="IPR050455">
    <property type="entry name" value="Tpx_Peroxidase_subfamily"/>
</dbReference>
<dbReference type="EMBL" id="CP034593">
    <property type="protein sequence ID" value="AZQ78078.1"/>
    <property type="molecule type" value="Genomic_DNA"/>
</dbReference>
<dbReference type="Proteomes" id="UP000280344">
    <property type="component" value="Chromosome"/>
</dbReference>
<evidence type="ECO:0000313" key="8">
    <source>
        <dbReference type="EMBL" id="AZQ78078.1"/>
    </source>
</evidence>
<dbReference type="Pfam" id="PF08534">
    <property type="entry name" value="Redoxin"/>
    <property type="match status" value="1"/>
</dbReference>
<proteinExistence type="inferred from homology"/>
<dbReference type="PROSITE" id="PS51352">
    <property type="entry name" value="THIOREDOXIN_2"/>
    <property type="match status" value="1"/>
</dbReference>
<dbReference type="PANTHER" id="PTHR43110:SF1">
    <property type="entry name" value="THIOL PEROXIDASE"/>
    <property type="match status" value="1"/>
</dbReference>
<keyword evidence="1 6" id="KW-0575">Peroxidase</keyword>
<evidence type="ECO:0000259" key="7">
    <source>
        <dbReference type="PROSITE" id="PS51352"/>
    </source>
</evidence>
<protein>
    <recommendedName>
        <fullName evidence="6">Thiol peroxidase</fullName>
        <shortName evidence="6">Tpx</shortName>
        <ecNumber evidence="6">1.11.1.24</ecNumber>
    </recommendedName>
    <alternativeName>
        <fullName evidence="6">Peroxiredoxin tpx</fullName>
        <shortName evidence="6">Prx</shortName>
    </alternativeName>
    <alternativeName>
        <fullName evidence="6">Thioredoxin peroxidase</fullName>
    </alternativeName>
    <alternativeName>
        <fullName evidence="6">Thioredoxin-dependent peroxiredoxin</fullName>
    </alternativeName>
</protein>
<keyword evidence="2 6" id="KW-0049">Antioxidant</keyword>
<dbReference type="PROSITE" id="PS01265">
    <property type="entry name" value="TPX"/>
    <property type="match status" value="1"/>
</dbReference>
<gene>
    <name evidence="6" type="primary">tpx</name>
    <name evidence="8" type="ORF">EJ997_00075</name>
</gene>
<keyword evidence="3 6" id="KW-0560">Oxidoreductase</keyword>
<dbReference type="CDD" id="cd03014">
    <property type="entry name" value="PRX_Atyp2cys"/>
    <property type="match status" value="1"/>
</dbReference>
<comment type="subunit">
    <text evidence="6">Homodimer.</text>
</comment>
<name>A0A3S9Q0K0_9ACTO</name>
<comment type="similarity">
    <text evidence="6">Belongs to the peroxiredoxin family. Tpx subfamily.</text>
</comment>
<dbReference type="HAMAP" id="MF_00269">
    <property type="entry name" value="Tpx"/>
    <property type="match status" value="1"/>
</dbReference>
<evidence type="ECO:0000256" key="1">
    <source>
        <dbReference type="ARBA" id="ARBA00022559"/>
    </source>
</evidence>
<dbReference type="InterPro" id="IPR002065">
    <property type="entry name" value="TPX"/>
</dbReference>
<evidence type="ECO:0000256" key="3">
    <source>
        <dbReference type="ARBA" id="ARBA00023002"/>
    </source>
</evidence>
<feature type="domain" description="Thioredoxin" evidence="7">
    <location>
        <begin position="18"/>
        <end position="167"/>
    </location>
</feature>
<evidence type="ECO:0000256" key="5">
    <source>
        <dbReference type="ARBA" id="ARBA00023284"/>
    </source>
</evidence>
<dbReference type="GO" id="GO:0008379">
    <property type="term" value="F:thioredoxin peroxidase activity"/>
    <property type="evidence" value="ECO:0007669"/>
    <property type="project" value="UniProtKB-UniRule"/>
</dbReference>
<dbReference type="InterPro" id="IPR013740">
    <property type="entry name" value="Redoxin"/>
</dbReference>
<dbReference type="KEGG" id="flh:EJ997_00075"/>
<evidence type="ECO:0000256" key="4">
    <source>
        <dbReference type="ARBA" id="ARBA00023157"/>
    </source>
</evidence>
<evidence type="ECO:0000313" key="9">
    <source>
        <dbReference type="Proteomes" id="UP000280344"/>
    </source>
</evidence>
<keyword evidence="9" id="KW-1185">Reference proteome</keyword>
<evidence type="ECO:0000256" key="2">
    <source>
        <dbReference type="ARBA" id="ARBA00022862"/>
    </source>
</evidence>
<dbReference type="SUPFAM" id="SSF52833">
    <property type="entry name" value="Thioredoxin-like"/>
    <property type="match status" value="1"/>
</dbReference>
<accession>A0A3S9Q0K0</accession>
<dbReference type="PANTHER" id="PTHR43110">
    <property type="entry name" value="THIOL PEROXIDASE"/>
    <property type="match status" value="1"/>
</dbReference>
<dbReference type="InterPro" id="IPR036249">
    <property type="entry name" value="Thioredoxin-like_sf"/>
</dbReference>
<reference evidence="8 9" key="1">
    <citation type="submission" date="2018-12" db="EMBL/GenBank/DDBJ databases">
        <title>Complete genome sequence of Flaviflexus sp. H23T48.</title>
        <authorList>
            <person name="Bae J.-W."/>
            <person name="Lee J.-Y."/>
        </authorList>
    </citation>
    <scope>NUCLEOTIDE SEQUENCE [LARGE SCALE GENOMIC DNA]</scope>
    <source>
        <strain evidence="8 9">H23T48</strain>
    </source>
</reference>
<evidence type="ECO:0000256" key="6">
    <source>
        <dbReference type="HAMAP-Rule" id="MF_00269"/>
    </source>
</evidence>
<keyword evidence="5 6" id="KW-0676">Redox-active center</keyword>
<dbReference type="OrthoDB" id="9781543at2"/>
<organism evidence="8 9">
    <name type="scientific">Flaviflexus ciconiae</name>
    <dbReference type="NCBI Taxonomy" id="2496867"/>
    <lineage>
        <taxon>Bacteria</taxon>
        <taxon>Bacillati</taxon>
        <taxon>Actinomycetota</taxon>
        <taxon>Actinomycetes</taxon>
        <taxon>Actinomycetales</taxon>
        <taxon>Actinomycetaceae</taxon>
        <taxon>Flaviflexus</taxon>
    </lineage>
</organism>
<sequence>MMDITYRGTPVSTGGNLPEKGAKAPDFTLVGTELNDITLKDFEGRRVILNIFPSIDTGVCATAARTFNKLADDLPNTTVVCVSRDLPFALNRFCATEGIKNVVTTSAFRSTFGDDYGVTMENGPIASLLARSVVVLDTDGRVLYTELVPETSQEPDYEGAKNAIESA</sequence>
<dbReference type="EC" id="1.11.1.24" evidence="6"/>
<comment type="function">
    <text evidence="6">Thiol-specific peroxidase that catalyzes the reduction of hydrogen peroxide and organic hydroperoxides to water and alcohols, respectively. Plays a role in cell protection against oxidative stress by detoxifying peroxides.</text>
</comment>
<dbReference type="NCBIfam" id="NF001808">
    <property type="entry name" value="PRK00522.1"/>
    <property type="match status" value="1"/>
</dbReference>
<feature type="active site" description="Cysteine sulfenic acid (-SOH) intermediate" evidence="6">
    <location>
        <position position="60"/>
    </location>
</feature>
<comment type="miscellaneous">
    <text evidence="6">The active site is a conserved redox-active cysteine residue, the peroxidatic cysteine (C(P)), which makes the nucleophilic attack on the peroxide substrate. The peroxide oxidizes the C(P)-SH to cysteine sulfenic acid (C(P)-SOH), which then reacts with another cysteine residue, the resolving cysteine (C(R)), to form a disulfide bridge. The disulfide is subsequently reduced by an appropriate electron donor to complete the catalytic cycle. In this atypical 2-Cys peroxiredoxin, C(R) is present in the same subunit to form an intramolecular disulfide. The disulfide is subsequently reduced by thioredoxin.</text>
</comment>
<dbReference type="InterPro" id="IPR013766">
    <property type="entry name" value="Thioredoxin_domain"/>
</dbReference>
<dbReference type="Gene3D" id="3.40.30.10">
    <property type="entry name" value="Glutaredoxin"/>
    <property type="match status" value="1"/>
</dbReference>
<comment type="catalytic activity">
    <reaction evidence="6">
        <text>a hydroperoxide + [thioredoxin]-dithiol = an alcohol + [thioredoxin]-disulfide + H2O</text>
        <dbReference type="Rhea" id="RHEA:62620"/>
        <dbReference type="Rhea" id="RHEA-COMP:10698"/>
        <dbReference type="Rhea" id="RHEA-COMP:10700"/>
        <dbReference type="ChEBI" id="CHEBI:15377"/>
        <dbReference type="ChEBI" id="CHEBI:29950"/>
        <dbReference type="ChEBI" id="CHEBI:30879"/>
        <dbReference type="ChEBI" id="CHEBI:35924"/>
        <dbReference type="ChEBI" id="CHEBI:50058"/>
        <dbReference type="EC" id="1.11.1.24"/>
    </reaction>
</comment>